<protein>
    <submittedName>
        <fullName evidence="3">Uncharacterized protein</fullName>
    </submittedName>
</protein>
<evidence type="ECO:0000313" key="4">
    <source>
        <dbReference type="Proteomes" id="UP000219612"/>
    </source>
</evidence>
<dbReference type="AlphaFoldDB" id="A0A285H002"/>
<feature type="transmembrane region" description="Helical" evidence="2">
    <location>
        <begin position="36"/>
        <end position="55"/>
    </location>
</feature>
<keyword evidence="2" id="KW-0472">Membrane</keyword>
<reference evidence="3 4" key="1">
    <citation type="submission" date="2017-09" db="EMBL/GenBank/DDBJ databases">
        <authorList>
            <person name="Ehlers B."/>
            <person name="Leendertz F.H."/>
        </authorList>
    </citation>
    <scope>NUCLEOTIDE SEQUENCE [LARGE SCALE GENOMIC DNA]</scope>
    <source>
        <strain evidence="3 4">CGMCC 4.6857</strain>
    </source>
</reference>
<evidence type="ECO:0000313" key="3">
    <source>
        <dbReference type="EMBL" id="SNY28893.1"/>
    </source>
</evidence>
<dbReference type="EMBL" id="OBDY01000003">
    <property type="protein sequence ID" value="SNY28893.1"/>
    <property type="molecule type" value="Genomic_DNA"/>
</dbReference>
<organism evidence="3 4">
    <name type="scientific">Paractinoplanes atraurantiacus</name>
    <dbReference type="NCBI Taxonomy" id="1036182"/>
    <lineage>
        <taxon>Bacteria</taxon>
        <taxon>Bacillati</taxon>
        <taxon>Actinomycetota</taxon>
        <taxon>Actinomycetes</taxon>
        <taxon>Micromonosporales</taxon>
        <taxon>Micromonosporaceae</taxon>
        <taxon>Paractinoplanes</taxon>
    </lineage>
</organism>
<evidence type="ECO:0000256" key="1">
    <source>
        <dbReference type="SAM" id="MobiDB-lite"/>
    </source>
</evidence>
<gene>
    <name evidence="3" type="ORF">SAMN05421748_103152</name>
</gene>
<proteinExistence type="predicted"/>
<evidence type="ECO:0000256" key="2">
    <source>
        <dbReference type="SAM" id="Phobius"/>
    </source>
</evidence>
<dbReference type="Proteomes" id="UP000219612">
    <property type="component" value="Unassembled WGS sequence"/>
</dbReference>
<feature type="region of interest" description="Disordered" evidence="1">
    <location>
        <begin position="113"/>
        <end position="134"/>
    </location>
</feature>
<keyword evidence="4" id="KW-1185">Reference proteome</keyword>
<keyword evidence="2" id="KW-1133">Transmembrane helix</keyword>
<accession>A0A285H002</accession>
<name>A0A285H002_9ACTN</name>
<keyword evidence="2" id="KW-0812">Transmembrane</keyword>
<feature type="transmembrane region" description="Helical" evidence="2">
    <location>
        <begin position="7"/>
        <end position="30"/>
    </location>
</feature>
<sequence>MLYFVRLLGASVLFGFAVLVLAILVLAAIVTVDSNWPGLAGGVVIVAVCLGFLVLPKRDTDDGDEGPEPYVEPPPVWDTIDGIPVMPDGYAVGHRWDDEVEYWRDRFAAPAYRPPHDYRIRPAVPPSDQAGDDG</sequence>